<reference evidence="2 3" key="1">
    <citation type="submission" date="2013-03" db="EMBL/GenBank/DDBJ databases">
        <authorList>
            <person name="Linke B."/>
        </authorList>
    </citation>
    <scope>NUCLEOTIDE SEQUENCE [LARGE SCALE GENOMIC DNA]</scope>
    <source>
        <strain evidence="2 3">B13</strain>
    </source>
</reference>
<keyword evidence="1" id="KW-0732">Signal</keyword>
<dbReference type="EMBL" id="HG322950">
    <property type="protein sequence ID" value="CDF84654.1"/>
    <property type="molecule type" value="Genomic_DNA"/>
</dbReference>
<organism evidence="2 3">
    <name type="scientific">Pseudomonas knackmussii (strain DSM 6978 / CCUG 54928 / LMG 23759 / B13)</name>
    <dbReference type="NCBI Taxonomy" id="1301098"/>
    <lineage>
        <taxon>Bacteria</taxon>
        <taxon>Pseudomonadati</taxon>
        <taxon>Pseudomonadota</taxon>
        <taxon>Gammaproteobacteria</taxon>
        <taxon>Pseudomonadales</taxon>
        <taxon>Pseudomonadaceae</taxon>
        <taxon>Pseudomonas</taxon>
    </lineage>
</organism>
<keyword evidence="3" id="KW-1185">Reference proteome</keyword>
<dbReference type="RefSeq" id="WP_043253166.1">
    <property type="nucleotide sequence ID" value="NZ_HG322950.1"/>
</dbReference>
<evidence type="ECO:0000313" key="2">
    <source>
        <dbReference type="EMBL" id="CDF84654.1"/>
    </source>
</evidence>
<dbReference type="HOGENOM" id="CLU_016532_0_0_6"/>
<dbReference type="Pfam" id="PF06980">
    <property type="entry name" value="DUF1302"/>
    <property type="match status" value="1"/>
</dbReference>
<sequence>MRRTRAGGGAMRPSTLAMAVGMAVSGVPAVHAATFNIGEIEGRFDSTLSVGASWAMDNPDKKFIGSRNGGTASSATSDDNRLNFKKGEPFSKLFKGVHDLELKYGDSGVFLRGKYWYDFELKDGHQHLYDIDDNGRDQAARSSGAQLLDAFAYHNYSIAELPGTVRLGKQVVSWGESTFIQNGINSINPVDVSALRRPGSEVKEALIPVPMFYFNQGLTEDLSMEAFYQLKWEKTVLDNCGTFFGSDIAAQGCDTGMAINGSDFDRNVDGTGVKGGYGYVPRLGDDDARDGGQYGVALHWMAESLNETEFGLYAMNYHSRTPYSNWLVGKGAFSDPVGGIIGQGGKSTARYYLTYPEDIRLYGLSFATTVGTTAVSGEISYRPNMPLGINGTDVSAAATLGSASTSSLVNAGLPIFASGWADSAYGSQIQGYKRMPVTQAQVTLTNTFDNLPVVRADRLTLVGEVGFTHISDLGSTDGSDLRFGRSSVYGNGELAAAGSSSLLGLSGNALCQKVVNTANPGECNDDGFYTANSWGYRLRGQLEYNDMLGGITLKPNLSFAQDVQGYGPTFSEGEKAVSIGLDGEYLSRYNASISYTDYFGGDYNTNTDRDFLAVSVGVSF</sequence>
<evidence type="ECO:0008006" key="4">
    <source>
        <dbReference type="Google" id="ProtNLM"/>
    </source>
</evidence>
<reference evidence="2 3" key="2">
    <citation type="submission" date="2014-05" db="EMBL/GenBank/DDBJ databases">
        <title>Genome sequence of the 3-chlorobenzoate degrading bacterium Pseudomonas knackmussii B13 shows multiple evidence for horizontal gene transfer.</title>
        <authorList>
            <person name="Miyazaki R."/>
            <person name="Bertelli C."/>
            <person name="Falquet L."/>
            <person name="Robinson-Rechavi M."/>
            <person name="Gharib W."/>
            <person name="Roy S."/>
            <person name="Van der Meer J.R."/>
        </authorList>
    </citation>
    <scope>NUCLEOTIDE SEQUENCE [LARGE SCALE GENOMIC DNA]</scope>
    <source>
        <strain evidence="2 3">B13</strain>
    </source>
</reference>
<gene>
    <name evidence="2" type="ORF">PKB_3310</name>
</gene>
<evidence type="ECO:0000313" key="3">
    <source>
        <dbReference type="Proteomes" id="UP000025241"/>
    </source>
</evidence>
<dbReference type="PATRIC" id="fig|1301098.3.peg.3323"/>
<proteinExistence type="predicted"/>
<dbReference type="InterPro" id="IPR010727">
    <property type="entry name" value="DUF1302"/>
</dbReference>
<evidence type="ECO:0000256" key="1">
    <source>
        <dbReference type="SAM" id="SignalP"/>
    </source>
</evidence>
<dbReference type="OrthoDB" id="7000272at2"/>
<protein>
    <recommendedName>
        <fullName evidence="4">Type V secretory pathway, adhesin AidA</fullName>
    </recommendedName>
</protein>
<feature type="chain" id="PRO_5001530051" description="Type V secretory pathway, adhesin AidA" evidence="1">
    <location>
        <begin position="33"/>
        <end position="620"/>
    </location>
</feature>
<dbReference type="KEGG" id="pkc:PKB_3310"/>
<accession>A0A024HJ54</accession>
<name>A0A024HJ54_PSEKB</name>
<feature type="signal peptide" evidence="1">
    <location>
        <begin position="1"/>
        <end position="32"/>
    </location>
</feature>
<dbReference type="AlphaFoldDB" id="A0A024HJ54"/>
<dbReference type="eggNOG" id="COG3203">
    <property type="taxonomic scope" value="Bacteria"/>
</dbReference>
<dbReference type="STRING" id="1301098.PKB_3310"/>
<dbReference type="Proteomes" id="UP000025241">
    <property type="component" value="Chromosome I"/>
</dbReference>